<evidence type="ECO:0000256" key="7">
    <source>
        <dbReference type="SAM" id="Phobius"/>
    </source>
</evidence>
<feature type="transmembrane region" description="Helical" evidence="7">
    <location>
        <begin position="395"/>
        <end position="416"/>
    </location>
</feature>
<dbReference type="PANTHER" id="PTHR23513">
    <property type="entry name" value="INTEGRAL MEMBRANE EFFLUX PROTEIN-RELATED"/>
    <property type="match status" value="1"/>
</dbReference>
<protein>
    <submittedName>
        <fullName evidence="8">MFS transporter</fullName>
    </submittedName>
</protein>
<dbReference type="Proteomes" id="UP000054314">
    <property type="component" value="Unassembled WGS sequence"/>
</dbReference>
<sequence length="433" mass="45238">MTTSPVSPVPPAPRPRSLLRHRDFRRLWAGDAFGQLGAGLTGLVLPVYAVQHLHADEWQMGALTAAETAAFLLIGLPAGAWVDRMRRRQVLITADLVRAAVLAVVVALALSGQASMTLLYGAALALSAATVFFDVAHQSYVPGLVGLDRVSEGNAKLQATHSVAQVAAPALGGALLRVVAAPLLIAFTVLTYLVSAAWIGRIRHREEPPSRSARRPLRLEIAEGLGFVLRHRLLRRVVACTSIGNLFGAMGSAMTVLYAMRTLGLDERALGAVLSAGAIGGLVGALAAEPCARLLGQARVIPLAALAMAPAYALTPAAAAWADHLPAQATLAAGGAVFSFFVVVYNIAQVSFRQRLCPPALLGRMNASVRFLVWGTLPVGALTGGWLGATAGVVPTLWVAVTGTALAALPVALSPLMRMRDLPTGRTHPEPVP</sequence>
<dbReference type="PANTHER" id="PTHR23513:SF6">
    <property type="entry name" value="MAJOR FACILITATOR SUPERFAMILY ASSOCIATED DOMAIN-CONTAINING PROTEIN"/>
    <property type="match status" value="1"/>
</dbReference>
<keyword evidence="5 7" id="KW-1133">Transmembrane helix</keyword>
<evidence type="ECO:0000256" key="2">
    <source>
        <dbReference type="ARBA" id="ARBA00022448"/>
    </source>
</evidence>
<comment type="subcellular location">
    <subcellularLocation>
        <location evidence="1">Cell membrane</location>
        <topology evidence="1">Multi-pass membrane protein</topology>
    </subcellularLocation>
</comment>
<evidence type="ECO:0000256" key="6">
    <source>
        <dbReference type="ARBA" id="ARBA00023136"/>
    </source>
</evidence>
<feature type="transmembrane region" description="Helical" evidence="7">
    <location>
        <begin position="62"/>
        <end position="82"/>
    </location>
</feature>
<dbReference type="EMBL" id="AXCZ01000016">
    <property type="protein sequence ID" value="KGM14001.1"/>
    <property type="molecule type" value="Genomic_DNA"/>
</dbReference>
<dbReference type="GO" id="GO:0005886">
    <property type="term" value="C:plasma membrane"/>
    <property type="evidence" value="ECO:0007669"/>
    <property type="project" value="UniProtKB-SubCell"/>
</dbReference>
<evidence type="ECO:0000256" key="3">
    <source>
        <dbReference type="ARBA" id="ARBA00022475"/>
    </source>
</evidence>
<feature type="transmembrane region" description="Helical" evidence="7">
    <location>
        <begin position="32"/>
        <end position="50"/>
    </location>
</feature>
<dbReference type="Gene3D" id="1.20.1250.20">
    <property type="entry name" value="MFS general substrate transporter like domains"/>
    <property type="match status" value="1"/>
</dbReference>
<keyword evidence="9" id="KW-1185">Reference proteome</keyword>
<feature type="transmembrane region" description="Helical" evidence="7">
    <location>
        <begin position="237"/>
        <end position="257"/>
    </location>
</feature>
<evidence type="ECO:0000256" key="1">
    <source>
        <dbReference type="ARBA" id="ARBA00004651"/>
    </source>
</evidence>
<proteinExistence type="predicted"/>
<name>A0A0A0C1A8_9CELL</name>
<keyword evidence="3" id="KW-1003">Cell membrane</keyword>
<dbReference type="InterPro" id="IPR036259">
    <property type="entry name" value="MFS_trans_sf"/>
</dbReference>
<evidence type="ECO:0000256" key="4">
    <source>
        <dbReference type="ARBA" id="ARBA00022692"/>
    </source>
</evidence>
<keyword evidence="6 7" id="KW-0472">Membrane</keyword>
<evidence type="ECO:0000313" key="9">
    <source>
        <dbReference type="Proteomes" id="UP000054314"/>
    </source>
</evidence>
<evidence type="ECO:0000313" key="8">
    <source>
        <dbReference type="EMBL" id="KGM14001.1"/>
    </source>
</evidence>
<gene>
    <name evidence="8" type="ORF">N869_06515</name>
</gene>
<dbReference type="AlphaFoldDB" id="A0A0A0C1A8"/>
<comment type="caution">
    <text evidence="8">The sequence shown here is derived from an EMBL/GenBank/DDBJ whole genome shotgun (WGS) entry which is preliminary data.</text>
</comment>
<evidence type="ECO:0000256" key="5">
    <source>
        <dbReference type="ARBA" id="ARBA00022989"/>
    </source>
</evidence>
<keyword evidence="2" id="KW-0813">Transport</keyword>
<accession>A0A0A0C1A8</accession>
<feature type="transmembrane region" description="Helical" evidence="7">
    <location>
        <begin position="269"/>
        <end position="288"/>
    </location>
</feature>
<dbReference type="CDD" id="cd06173">
    <property type="entry name" value="MFS_MefA_like"/>
    <property type="match status" value="1"/>
</dbReference>
<dbReference type="RefSeq" id="WP_052104903.1">
    <property type="nucleotide sequence ID" value="NZ_AXCZ01000016.1"/>
</dbReference>
<dbReference type="Pfam" id="PF05977">
    <property type="entry name" value="MFS_3"/>
    <property type="match status" value="1"/>
</dbReference>
<dbReference type="SUPFAM" id="SSF103473">
    <property type="entry name" value="MFS general substrate transporter"/>
    <property type="match status" value="1"/>
</dbReference>
<dbReference type="OrthoDB" id="9815525at2"/>
<feature type="transmembrane region" description="Helical" evidence="7">
    <location>
        <begin position="179"/>
        <end position="199"/>
    </location>
</feature>
<feature type="transmembrane region" description="Helical" evidence="7">
    <location>
        <begin position="300"/>
        <end position="321"/>
    </location>
</feature>
<feature type="transmembrane region" description="Helical" evidence="7">
    <location>
        <begin position="369"/>
        <end position="389"/>
    </location>
</feature>
<dbReference type="InterPro" id="IPR010290">
    <property type="entry name" value="TM_effector"/>
</dbReference>
<organism evidence="8 9">
    <name type="scientific">Cellulomonas bogoriensis 69B4 = DSM 16987</name>
    <dbReference type="NCBI Taxonomy" id="1386082"/>
    <lineage>
        <taxon>Bacteria</taxon>
        <taxon>Bacillati</taxon>
        <taxon>Actinomycetota</taxon>
        <taxon>Actinomycetes</taxon>
        <taxon>Micrococcales</taxon>
        <taxon>Cellulomonadaceae</taxon>
        <taxon>Cellulomonas</taxon>
    </lineage>
</organism>
<reference evidence="8 9" key="1">
    <citation type="submission" date="2013-08" db="EMBL/GenBank/DDBJ databases">
        <title>Genome sequencing of Cellulomonas bogoriensis 69B4.</title>
        <authorList>
            <person name="Chen F."/>
            <person name="Li Y."/>
            <person name="Wang G."/>
        </authorList>
    </citation>
    <scope>NUCLEOTIDE SEQUENCE [LARGE SCALE GENOMIC DNA]</scope>
    <source>
        <strain evidence="8 9">69B4</strain>
    </source>
</reference>
<keyword evidence="4 7" id="KW-0812">Transmembrane</keyword>
<feature type="transmembrane region" description="Helical" evidence="7">
    <location>
        <begin position="327"/>
        <end position="348"/>
    </location>
</feature>